<comment type="caution">
    <text evidence="1">The sequence shown here is derived from an EMBL/GenBank/DDBJ whole genome shotgun (WGS) entry which is preliminary data.</text>
</comment>
<evidence type="ECO:0000313" key="1">
    <source>
        <dbReference type="EMBL" id="MEQ2241785.1"/>
    </source>
</evidence>
<dbReference type="EMBL" id="JAHRIQ010061956">
    <property type="protein sequence ID" value="MEQ2241785.1"/>
    <property type="molecule type" value="Genomic_DNA"/>
</dbReference>
<gene>
    <name evidence="1" type="ORF">ILYODFUR_028912</name>
</gene>
<protein>
    <submittedName>
        <fullName evidence="1">Uncharacterized protein</fullName>
    </submittedName>
</protein>
<evidence type="ECO:0000313" key="2">
    <source>
        <dbReference type="Proteomes" id="UP001482620"/>
    </source>
</evidence>
<proteinExistence type="predicted"/>
<accession>A0ABV0U9D7</accession>
<dbReference type="Proteomes" id="UP001482620">
    <property type="component" value="Unassembled WGS sequence"/>
</dbReference>
<keyword evidence="2" id="KW-1185">Reference proteome</keyword>
<name>A0ABV0U9D7_9TELE</name>
<reference evidence="1 2" key="1">
    <citation type="submission" date="2021-06" db="EMBL/GenBank/DDBJ databases">
        <authorList>
            <person name="Palmer J.M."/>
        </authorList>
    </citation>
    <scope>NUCLEOTIDE SEQUENCE [LARGE SCALE GENOMIC DNA]</scope>
    <source>
        <strain evidence="2">if_2019</strain>
        <tissue evidence="1">Muscle</tissue>
    </source>
</reference>
<organism evidence="1 2">
    <name type="scientific">Ilyodon furcidens</name>
    <name type="common">goldbreast splitfin</name>
    <dbReference type="NCBI Taxonomy" id="33524"/>
    <lineage>
        <taxon>Eukaryota</taxon>
        <taxon>Metazoa</taxon>
        <taxon>Chordata</taxon>
        <taxon>Craniata</taxon>
        <taxon>Vertebrata</taxon>
        <taxon>Euteleostomi</taxon>
        <taxon>Actinopterygii</taxon>
        <taxon>Neopterygii</taxon>
        <taxon>Teleostei</taxon>
        <taxon>Neoteleostei</taxon>
        <taxon>Acanthomorphata</taxon>
        <taxon>Ovalentaria</taxon>
        <taxon>Atherinomorphae</taxon>
        <taxon>Cyprinodontiformes</taxon>
        <taxon>Goodeidae</taxon>
        <taxon>Ilyodon</taxon>
    </lineage>
</organism>
<sequence length="86" mass="10082">MDRGDDGPWRRWTVETMDRGDDGPWRRWTVETMDHGDDGPWRRWTMDGYRLFVLTGAFKVVLISSFHLQTASEPCSDSFTLNTVTR</sequence>